<feature type="transmembrane region" description="Helical" evidence="1">
    <location>
        <begin position="45"/>
        <end position="65"/>
    </location>
</feature>
<keyword evidence="1" id="KW-1133">Transmembrane helix</keyword>
<dbReference type="AlphaFoldDB" id="A0A917LJP9"/>
<reference evidence="2" key="1">
    <citation type="journal article" date="2014" name="Int. J. Syst. Evol. Microbiol.">
        <title>Complete genome sequence of Corynebacterium casei LMG S-19264T (=DSM 44701T), isolated from a smear-ripened cheese.</title>
        <authorList>
            <consortium name="US DOE Joint Genome Institute (JGI-PGF)"/>
            <person name="Walter F."/>
            <person name="Albersmeier A."/>
            <person name="Kalinowski J."/>
            <person name="Ruckert C."/>
        </authorList>
    </citation>
    <scope>NUCLEOTIDE SEQUENCE</scope>
    <source>
        <strain evidence="2">CGMCC 1.12751</strain>
    </source>
</reference>
<evidence type="ECO:0000313" key="3">
    <source>
        <dbReference type="Proteomes" id="UP000625976"/>
    </source>
</evidence>
<sequence>MAPIKFEENIKEKLEKRTLQPSSQAWDRLSKKLDTAPKKSSIKTIWWFGIAASLVGILFMINMFLNTPETNNFTPVLVDTEINEVDIFKNNEKVDIQETLVVKEGLNATINNLSEEKINSDGTGKKLKNYPVKNTQVVHAETNREAEEMVNNLSMESPKDRTALVTLETQEKTNKTVTDIDALLLKAQQNISKTANSNTYAIDAKALLQDVEEDLEESFRDKVFETIKTNYKKVKTAVAERND</sequence>
<evidence type="ECO:0000313" key="2">
    <source>
        <dbReference type="EMBL" id="GGG32704.1"/>
    </source>
</evidence>
<gene>
    <name evidence="2" type="ORF">GCM10010976_00610</name>
</gene>
<accession>A0A917LJP9</accession>
<evidence type="ECO:0000256" key="1">
    <source>
        <dbReference type="SAM" id="Phobius"/>
    </source>
</evidence>
<organism evidence="2 3">
    <name type="scientific">Bizionia arctica</name>
    <dbReference type="NCBI Taxonomy" id="1495645"/>
    <lineage>
        <taxon>Bacteria</taxon>
        <taxon>Pseudomonadati</taxon>
        <taxon>Bacteroidota</taxon>
        <taxon>Flavobacteriia</taxon>
        <taxon>Flavobacteriales</taxon>
        <taxon>Flavobacteriaceae</taxon>
        <taxon>Bizionia</taxon>
    </lineage>
</organism>
<comment type="caution">
    <text evidence="2">The sequence shown here is derived from an EMBL/GenBank/DDBJ whole genome shotgun (WGS) entry which is preliminary data.</text>
</comment>
<protein>
    <submittedName>
        <fullName evidence="2">Uncharacterized protein</fullName>
    </submittedName>
</protein>
<dbReference type="Proteomes" id="UP000625976">
    <property type="component" value="Unassembled WGS sequence"/>
</dbReference>
<name>A0A917LJP9_9FLAO</name>
<dbReference type="RefSeq" id="WP_188460722.1">
    <property type="nucleotide sequence ID" value="NZ_BMFQ01000001.1"/>
</dbReference>
<reference evidence="2" key="2">
    <citation type="submission" date="2020-09" db="EMBL/GenBank/DDBJ databases">
        <authorList>
            <person name="Sun Q."/>
            <person name="Zhou Y."/>
        </authorList>
    </citation>
    <scope>NUCLEOTIDE SEQUENCE</scope>
    <source>
        <strain evidence="2">CGMCC 1.12751</strain>
    </source>
</reference>
<keyword evidence="1" id="KW-0812">Transmembrane</keyword>
<keyword evidence="3" id="KW-1185">Reference proteome</keyword>
<proteinExistence type="predicted"/>
<dbReference type="EMBL" id="BMFQ01000001">
    <property type="protein sequence ID" value="GGG32704.1"/>
    <property type="molecule type" value="Genomic_DNA"/>
</dbReference>
<keyword evidence="1" id="KW-0472">Membrane</keyword>